<dbReference type="GeneID" id="12450482"/>
<organism evidence="4 5">
    <name type="scientific">Fervidicoccus fontis</name>
    <dbReference type="NCBI Taxonomy" id="683846"/>
    <lineage>
        <taxon>Archaea</taxon>
        <taxon>Thermoproteota</taxon>
        <taxon>Thermoprotei</taxon>
        <taxon>Fervidicoccales</taxon>
        <taxon>Fervidicoccaceae</taxon>
        <taxon>Fervidicoccus</taxon>
    </lineage>
</organism>
<sequence length="281" mass="32089">MSETGQQAAVERLKTGVKGFDELIEGGIPRGFFISIVGEPGTGKTIFSIHFAWEGIKESDRVIYVTTEESKESIVQQASQFGMNFRKGLNEKKMIIIDALMKSKEEEWTLNDLNIEELVSKVIEAKKALGYGRTRLVIDSMSAFWIDKPAMARKMSYYIKRVLYKWDVTAYLISQYAVTTDLAYGFGLEHIADGIIRFKKILSRGVLKRYVLVEKMRQTNHDLTSHEVYIKPGIGMEIGPGTEKKREDFRINPEVAKKMVDAKNKGIREFLGEEESEWPEK</sequence>
<dbReference type="NCBIfam" id="TIGR03881">
    <property type="entry name" value="KaiC_arch_4"/>
    <property type="match status" value="1"/>
</dbReference>
<evidence type="ECO:0000256" key="1">
    <source>
        <dbReference type="ARBA" id="ARBA00022741"/>
    </source>
</evidence>
<gene>
    <name evidence="4" type="ORF">IOK49_01350</name>
</gene>
<dbReference type="PROSITE" id="PS51146">
    <property type="entry name" value="KAIC"/>
    <property type="match status" value="1"/>
</dbReference>
<evidence type="ECO:0000259" key="3">
    <source>
        <dbReference type="PROSITE" id="PS51146"/>
    </source>
</evidence>
<dbReference type="Proteomes" id="UP000652307">
    <property type="component" value="Unassembled WGS sequence"/>
</dbReference>
<dbReference type="SUPFAM" id="SSF52540">
    <property type="entry name" value="P-loop containing nucleoside triphosphate hydrolases"/>
    <property type="match status" value="1"/>
</dbReference>
<evidence type="ECO:0000313" key="4">
    <source>
        <dbReference type="EMBL" id="MBE9390732.1"/>
    </source>
</evidence>
<dbReference type="PANTHER" id="PTHR43637:SF2">
    <property type="entry name" value="PROTEIN GVPD 1"/>
    <property type="match status" value="1"/>
</dbReference>
<keyword evidence="1" id="KW-0547">Nucleotide-binding</keyword>
<dbReference type="EMBL" id="JADEZV010000001">
    <property type="protein sequence ID" value="MBE9390732.1"/>
    <property type="molecule type" value="Genomic_DNA"/>
</dbReference>
<dbReference type="Gene3D" id="3.40.50.300">
    <property type="entry name" value="P-loop containing nucleotide triphosphate hydrolases"/>
    <property type="match status" value="1"/>
</dbReference>
<feature type="domain" description="KaiC" evidence="3">
    <location>
        <begin position="11"/>
        <end position="252"/>
    </location>
</feature>
<dbReference type="InterPro" id="IPR022443">
    <property type="entry name" value="KaiC-rel"/>
</dbReference>
<keyword evidence="2" id="KW-0067">ATP-binding</keyword>
<comment type="caution">
    <text evidence="4">The sequence shown here is derived from an EMBL/GenBank/DDBJ whole genome shotgun (WGS) entry which is preliminary data.</text>
</comment>
<accession>A0A843AA78</accession>
<dbReference type="PANTHER" id="PTHR43637">
    <property type="entry name" value="UPF0273 PROTEIN TM_0370"/>
    <property type="match status" value="1"/>
</dbReference>
<dbReference type="GO" id="GO:0005524">
    <property type="term" value="F:ATP binding"/>
    <property type="evidence" value="ECO:0007669"/>
    <property type="project" value="UniProtKB-KW"/>
</dbReference>
<evidence type="ECO:0000313" key="5">
    <source>
        <dbReference type="Proteomes" id="UP000652307"/>
    </source>
</evidence>
<dbReference type="InterPro" id="IPR027417">
    <property type="entry name" value="P-loop_NTPase"/>
</dbReference>
<dbReference type="RefSeq" id="WP_014558504.1">
    <property type="nucleotide sequence ID" value="NZ_JADEZV010000001.1"/>
</dbReference>
<name>A0A843AA78_9CREN</name>
<dbReference type="InterPro" id="IPR010624">
    <property type="entry name" value="KaiC_dom"/>
</dbReference>
<dbReference type="AlphaFoldDB" id="A0A843AA78"/>
<dbReference type="PRINTS" id="PR01874">
    <property type="entry name" value="DNAREPAIRADA"/>
</dbReference>
<protein>
    <submittedName>
        <fullName evidence="4">KaiC domain-containing protein</fullName>
    </submittedName>
</protein>
<dbReference type="OMA" id="EKMRQTN"/>
<dbReference type="InterPro" id="IPR014774">
    <property type="entry name" value="KaiC-like_dom"/>
</dbReference>
<evidence type="ECO:0000256" key="2">
    <source>
        <dbReference type="ARBA" id="ARBA00022840"/>
    </source>
</evidence>
<dbReference type="Pfam" id="PF06745">
    <property type="entry name" value="ATPase"/>
    <property type="match status" value="1"/>
</dbReference>
<reference evidence="4" key="1">
    <citation type="submission" date="2020-10" db="EMBL/GenBank/DDBJ databases">
        <title>Fervidococcus fontis strain 3639Fd - the first crenarchaeon capable of growth on lipids.</title>
        <authorList>
            <person name="Kochetkova T.V."/>
            <person name="Elcheninov A.G."/>
            <person name="Toschakov S.V."/>
            <person name="Kublanov I.V."/>
        </authorList>
    </citation>
    <scope>NUCLEOTIDE SEQUENCE</scope>
    <source>
        <strain evidence="4">3639Fd</strain>
    </source>
</reference>
<proteinExistence type="predicted"/>